<feature type="coiled-coil region" evidence="1">
    <location>
        <begin position="216"/>
        <end position="253"/>
    </location>
</feature>
<keyword evidence="1" id="KW-0175">Coiled coil</keyword>
<evidence type="ECO:0000313" key="4">
    <source>
        <dbReference type="Proteomes" id="UP001415857"/>
    </source>
</evidence>
<evidence type="ECO:0000256" key="2">
    <source>
        <dbReference type="SAM" id="MobiDB-lite"/>
    </source>
</evidence>
<evidence type="ECO:0000313" key="3">
    <source>
        <dbReference type="EMBL" id="KAK9278463.1"/>
    </source>
</evidence>
<sequence length="328" mass="37746">MGTRITDLNFDVLKYIMLFVAQSGAENLARAVSVCRMFMELAMDKDALKAAVFDNVRLSGRYELFQQINGLISRSAHAGNMTAQYMLAKIILVSSSQLLEMESKAAYSNSSSKNHFSADQADESKVPNDDTLAVSKDGTLASSFMAEFTMNQSYNRKLSSRSLYHFELVKLFWRQCSPHDLSEMRLHFNRYFMYYVGSGGERDLIFFDFIKNMCILDDYLKAFEELEKLRNRLKDEVRVTGELEKENKEMNEELFGQNEGSNNAFVRNCQTLGGILVGLRNERREVDAEFEAVVHAQFDEFKNFSKKIAAVFEEHRVRVVPIFDNIFR</sequence>
<protein>
    <submittedName>
        <fullName evidence="3">Uncharacterized protein</fullName>
    </submittedName>
</protein>
<dbReference type="EMBL" id="JBBPBK010000009">
    <property type="protein sequence ID" value="KAK9278463.1"/>
    <property type="molecule type" value="Genomic_DNA"/>
</dbReference>
<dbReference type="Proteomes" id="UP001415857">
    <property type="component" value="Unassembled WGS sequence"/>
</dbReference>
<accession>A0AAP0RJM4</accession>
<reference evidence="3 4" key="1">
    <citation type="journal article" date="2024" name="Plant J.">
        <title>Genome sequences and population genomics reveal climatic adaptation and genomic divergence between two closely related sweetgum species.</title>
        <authorList>
            <person name="Xu W.Q."/>
            <person name="Ren C.Q."/>
            <person name="Zhang X.Y."/>
            <person name="Comes H.P."/>
            <person name="Liu X.H."/>
            <person name="Li Y.G."/>
            <person name="Kettle C.J."/>
            <person name="Jalonen R."/>
            <person name="Gaisberger H."/>
            <person name="Ma Y.Z."/>
            <person name="Qiu Y.X."/>
        </authorList>
    </citation>
    <scope>NUCLEOTIDE SEQUENCE [LARGE SCALE GENOMIC DNA]</scope>
    <source>
        <strain evidence="3">Hangzhou</strain>
    </source>
</reference>
<comment type="caution">
    <text evidence="3">The sequence shown here is derived from an EMBL/GenBank/DDBJ whole genome shotgun (WGS) entry which is preliminary data.</text>
</comment>
<keyword evidence="4" id="KW-1185">Reference proteome</keyword>
<feature type="region of interest" description="Disordered" evidence="2">
    <location>
        <begin position="110"/>
        <end position="130"/>
    </location>
</feature>
<evidence type="ECO:0000256" key="1">
    <source>
        <dbReference type="SAM" id="Coils"/>
    </source>
</evidence>
<proteinExistence type="predicted"/>
<name>A0AAP0RJM4_LIQFO</name>
<dbReference type="AlphaFoldDB" id="A0AAP0RJM4"/>
<gene>
    <name evidence="3" type="ORF">L1049_028028</name>
</gene>
<organism evidence="3 4">
    <name type="scientific">Liquidambar formosana</name>
    <name type="common">Formosan gum</name>
    <dbReference type="NCBI Taxonomy" id="63359"/>
    <lineage>
        <taxon>Eukaryota</taxon>
        <taxon>Viridiplantae</taxon>
        <taxon>Streptophyta</taxon>
        <taxon>Embryophyta</taxon>
        <taxon>Tracheophyta</taxon>
        <taxon>Spermatophyta</taxon>
        <taxon>Magnoliopsida</taxon>
        <taxon>eudicotyledons</taxon>
        <taxon>Gunneridae</taxon>
        <taxon>Pentapetalae</taxon>
        <taxon>Saxifragales</taxon>
        <taxon>Altingiaceae</taxon>
        <taxon>Liquidambar</taxon>
    </lineage>
</organism>